<reference evidence="1 2" key="1">
    <citation type="submission" date="2019-04" db="EMBL/GenBank/DDBJ databases">
        <authorList>
            <person name="Feng G."/>
            <person name="Zhu H."/>
        </authorList>
    </citation>
    <scope>NUCLEOTIDE SEQUENCE [LARGE SCALE GENOMIC DNA]</scope>
    <source>
        <strain evidence="1 2">6HR-1</strain>
    </source>
</reference>
<dbReference type="AlphaFoldDB" id="A0A4Z0NCK6"/>
<sequence length="85" mass="9138">MLDTYTVQDLYILKRITDEQLDAAVTDFLNDPKPGPRPLAEGVAIDVCAIMAADPHAQGILAARHSSEAEMHAVVKTAILLAPVE</sequence>
<comment type="caution">
    <text evidence="1">The sequence shown here is derived from an EMBL/GenBank/DDBJ whole genome shotgun (WGS) entry which is preliminary data.</text>
</comment>
<keyword evidence="2" id="KW-1185">Reference proteome</keyword>
<evidence type="ECO:0000313" key="2">
    <source>
        <dbReference type="Proteomes" id="UP000297535"/>
    </source>
</evidence>
<name>A0A4Z0NCK6_9HYPH</name>
<gene>
    <name evidence="1" type="ORF">EU555_34725</name>
</gene>
<dbReference type="Proteomes" id="UP000297535">
    <property type="component" value="Unassembled WGS sequence"/>
</dbReference>
<dbReference type="OrthoDB" id="8003682at2"/>
<dbReference type="EMBL" id="SRLB01000061">
    <property type="protein sequence ID" value="TGD92507.1"/>
    <property type="molecule type" value="Genomic_DNA"/>
</dbReference>
<proteinExistence type="predicted"/>
<organism evidence="1 2">
    <name type="scientific">Methylobacterium nonmethylotrophicum</name>
    <dbReference type="NCBI Taxonomy" id="1141884"/>
    <lineage>
        <taxon>Bacteria</taxon>
        <taxon>Pseudomonadati</taxon>
        <taxon>Pseudomonadota</taxon>
        <taxon>Alphaproteobacteria</taxon>
        <taxon>Hyphomicrobiales</taxon>
        <taxon>Methylobacteriaceae</taxon>
        <taxon>Methylobacterium</taxon>
    </lineage>
</organism>
<accession>A0A4Z0NCK6</accession>
<protein>
    <submittedName>
        <fullName evidence="1">Uncharacterized protein</fullName>
    </submittedName>
</protein>
<evidence type="ECO:0000313" key="1">
    <source>
        <dbReference type="EMBL" id="TGD92507.1"/>
    </source>
</evidence>